<proteinExistence type="predicted"/>
<dbReference type="Pfam" id="PF14239">
    <property type="entry name" value="RRXRR"/>
    <property type="match status" value="1"/>
</dbReference>
<evidence type="ECO:0000313" key="2">
    <source>
        <dbReference type="EMBL" id="RUO29716.1"/>
    </source>
</evidence>
<dbReference type="RefSeq" id="WP_126788988.1">
    <property type="nucleotide sequence ID" value="NZ_PIPN01000003.1"/>
</dbReference>
<dbReference type="Proteomes" id="UP000287410">
    <property type="component" value="Unassembled WGS sequence"/>
</dbReference>
<feature type="domain" description="RRXRR" evidence="1">
    <location>
        <begin position="9"/>
        <end position="63"/>
    </location>
</feature>
<keyword evidence="3" id="KW-1185">Reference proteome</keyword>
<comment type="caution">
    <text evidence="2">The sequence shown here is derived from an EMBL/GenBank/DDBJ whole genome shotgun (WGS) entry which is preliminary data.</text>
</comment>
<evidence type="ECO:0000313" key="3">
    <source>
        <dbReference type="Proteomes" id="UP000287410"/>
    </source>
</evidence>
<evidence type="ECO:0000259" key="1">
    <source>
        <dbReference type="Pfam" id="PF14239"/>
    </source>
</evidence>
<gene>
    <name evidence="2" type="ORF">CWE12_07025</name>
</gene>
<dbReference type="EMBL" id="PIPN01000003">
    <property type="protein sequence ID" value="RUO29716.1"/>
    <property type="molecule type" value="Genomic_DNA"/>
</dbReference>
<organism evidence="2 3">
    <name type="scientific">Aliidiomarina sedimenti</name>
    <dbReference type="NCBI Taxonomy" id="1933879"/>
    <lineage>
        <taxon>Bacteria</taxon>
        <taxon>Pseudomonadati</taxon>
        <taxon>Pseudomonadota</taxon>
        <taxon>Gammaproteobacteria</taxon>
        <taxon>Alteromonadales</taxon>
        <taxon>Idiomarinaceae</taxon>
        <taxon>Aliidiomarina</taxon>
    </lineage>
</organism>
<dbReference type="InterPro" id="IPR025938">
    <property type="entry name" value="RRXRR_dom"/>
</dbReference>
<reference evidence="2 3" key="1">
    <citation type="journal article" date="2018" name="Front. Microbiol.">
        <title>Genome-Based Analysis Reveals the Taxonomy and Diversity of the Family Idiomarinaceae.</title>
        <authorList>
            <person name="Liu Y."/>
            <person name="Lai Q."/>
            <person name="Shao Z."/>
        </authorList>
    </citation>
    <scope>NUCLEOTIDE SEQUENCE [LARGE SCALE GENOMIC DNA]</scope>
    <source>
        <strain evidence="2 3">GBSy1</strain>
    </source>
</reference>
<protein>
    <recommendedName>
        <fullName evidence="1">RRXRR domain-containing protein</fullName>
    </recommendedName>
</protein>
<accession>A0ABY0BYG1</accession>
<name>A0ABY0BYG1_9GAMM</name>
<sequence length="68" mass="7932">MICILNSLTKIQDLYISLDKGPSVIGIAIFNTKNHLMKAGLHLKFSATLKYLSLRQVTRRRRHGFFWR</sequence>